<proteinExistence type="predicted"/>
<dbReference type="AlphaFoldDB" id="G5R9N6"/>
<reference evidence="1 2" key="1">
    <citation type="journal article" date="2011" name="BMC Genomics">
        <title>Genome sequencing reveals diversification of virulence factor content and possible host adaptation in distinct subpopulations of Salmonella enterica.</title>
        <authorList>
            <person name="den Bakker H.C."/>
            <person name="Moreno Switt A.I."/>
            <person name="Govoni G."/>
            <person name="Cummings C.A."/>
            <person name="Ranieri M.L."/>
            <person name="Degoricija L."/>
            <person name="Hoelzer K."/>
            <person name="Rodriguez-Rivera L.D."/>
            <person name="Brown S."/>
            <person name="Bolchacova E."/>
            <person name="Furtado M.R."/>
            <person name="Wiedmann M."/>
        </authorList>
    </citation>
    <scope>NUCLEOTIDE SEQUENCE [LARGE SCALE GENOMIC DNA]</scope>
    <source>
        <strain evidence="1 2">A4-543</strain>
    </source>
</reference>
<evidence type="ECO:0000313" key="2">
    <source>
        <dbReference type="Proteomes" id="UP000005065"/>
    </source>
</evidence>
<protein>
    <submittedName>
        <fullName evidence="1">Uncharacterized protein</fullName>
    </submittedName>
</protein>
<comment type="caution">
    <text evidence="1">The sequence shown here is derived from an EMBL/GenBank/DDBJ whole genome shotgun (WGS) entry which is preliminary data.</text>
</comment>
<organism evidence="1 2">
    <name type="scientific">Salmonella enterica subsp. enterica serovar Senftenberg str. A4-543</name>
    <dbReference type="NCBI Taxonomy" id="913082"/>
    <lineage>
        <taxon>Bacteria</taxon>
        <taxon>Pseudomonadati</taxon>
        <taxon>Pseudomonadota</taxon>
        <taxon>Gammaproteobacteria</taxon>
        <taxon>Enterobacterales</taxon>
        <taxon>Enterobacteriaceae</taxon>
        <taxon>Salmonella</taxon>
    </lineage>
</organism>
<dbReference type="Proteomes" id="UP000005065">
    <property type="component" value="Unassembled WGS sequence"/>
</dbReference>
<evidence type="ECO:0000313" key="1">
    <source>
        <dbReference type="EMBL" id="EHC78034.1"/>
    </source>
</evidence>
<feature type="non-terminal residue" evidence="1">
    <location>
        <position position="1"/>
    </location>
</feature>
<dbReference type="EMBL" id="AFCU01002084">
    <property type="protein sequence ID" value="EHC78034.1"/>
    <property type="molecule type" value="Genomic_DNA"/>
</dbReference>
<accession>G5R9N6</accession>
<sequence>RPPDRPYPRGGKPMLQRTFDDNLDSVLDKFSDYIWDELA</sequence>
<gene>
    <name evidence="1" type="ORF">LTSESEN_6595</name>
</gene>
<name>G5R9N6_SALSE</name>